<name>A0AAJ5BZH9_9SPHI</name>
<evidence type="ECO:0000313" key="1">
    <source>
        <dbReference type="EMBL" id="SNV46122.1"/>
    </source>
</evidence>
<dbReference type="AlphaFoldDB" id="A0AAJ5BZH9"/>
<gene>
    <name evidence="1" type="ORF">SAMEA4412673_01182</name>
</gene>
<protein>
    <submittedName>
        <fullName evidence="1">Uncharacterized protein</fullName>
    </submittedName>
</protein>
<dbReference type="Proteomes" id="UP000215355">
    <property type="component" value="Chromosome 1"/>
</dbReference>
<dbReference type="EMBL" id="LT906468">
    <property type="protein sequence ID" value="SNV46122.1"/>
    <property type="molecule type" value="Genomic_DNA"/>
</dbReference>
<dbReference type="KEGG" id="smiz:4412673_01182"/>
<reference evidence="1 2" key="1">
    <citation type="submission" date="2017-06" db="EMBL/GenBank/DDBJ databases">
        <authorList>
            <consortium name="Pathogen Informatics"/>
        </authorList>
    </citation>
    <scope>NUCLEOTIDE SEQUENCE [LARGE SCALE GENOMIC DNA]</scope>
    <source>
        <strain evidence="1 2">NCTC12149</strain>
    </source>
</reference>
<accession>A0AAJ5BZH9</accession>
<proteinExistence type="predicted"/>
<organism evidence="1 2">
    <name type="scientific">Sphingobacterium mizutaii</name>
    <dbReference type="NCBI Taxonomy" id="1010"/>
    <lineage>
        <taxon>Bacteria</taxon>
        <taxon>Pseudomonadati</taxon>
        <taxon>Bacteroidota</taxon>
        <taxon>Sphingobacteriia</taxon>
        <taxon>Sphingobacteriales</taxon>
        <taxon>Sphingobacteriaceae</taxon>
        <taxon>Sphingobacterium</taxon>
    </lineage>
</organism>
<dbReference type="RefSeq" id="WP_093094943.1">
    <property type="nucleotide sequence ID" value="NZ_DAMBSL010000062.1"/>
</dbReference>
<evidence type="ECO:0000313" key="2">
    <source>
        <dbReference type="Proteomes" id="UP000215355"/>
    </source>
</evidence>
<sequence>MEFSEGKYKIVTGIFDYKINPKNPKYFAKFLNDDVEVLGHTEDEAIEGLKKLYKEYKAKNKLFPSHSDQVLNPYVPTEKFQEYFDKGISIAFFELIEEDPYTQIDDEFTVQDLELSNKQIEIINDKYQLSVRPEDVVVDIFDRIKNS</sequence>